<accession>A0AAD6W6K8</accession>
<evidence type="ECO:0000313" key="2">
    <source>
        <dbReference type="Proteomes" id="UP001164929"/>
    </source>
</evidence>
<protein>
    <submittedName>
        <fullName evidence="1">Uncharacterized protein</fullName>
    </submittedName>
</protein>
<reference evidence="1 2" key="1">
    <citation type="journal article" date="2023" name="Mol. Ecol. Resour.">
        <title>Chromosome-level genome assembly of a triploid poplar Populus alba 'Berolinensis'.</title>
        <authorList>
            <person name="Chen S."/>
            <person name="Yu Y."/>
            <person name="Wang X."/>
            <person name="Wang S."/>
            <person name="Zhang T."/>
            <person name="Zhou Y."/>
            <person name="He R."/>
            <person name="Meng N."/>
            <person name="Wang Y."/>
            <person name="Liu W."/>
            <person name="Liu Z."/>
            <person name="Liu J."/>
            <person name="Guo Q."/>
            <person name="Huang H."/>
            <person name="Sederoff R.R."/>
            <person name="Wang G."/>
            <person name="Qu G."/>
            <person name="Chen S."/>
        </authorList>
    </citation>
    <scope>NUCLEOTIDE SEQUENCE [LARGE SCALE GENOMIC DNA]</scope>
    <source>
        <strain evidence="1">SC-2020</strain>
    </source>
</reference>
<organism evidence="1 2">
    <name type="scientific">Populus alba x Populus x berolinensis</name>
    <dbReference type="NCBI Taxonomy" id="444605"/>
    <lineage>
        <taxon>Eukaryota</taxon>
        <taxon>Viridiplantae</taxon>
        <taxon>Streptophyta</taxon>
        <taxon>Embryophyta</taxon>
        <taxon>Tracheophyta</taxon>
        <taxon>Spermatophyta</taxon>
        <taxon>Magnoliopsida</taxon>
        <taxon>eudicotyledons</taxon>
        <taxon>Gunneridae</taxon>
        <taxon>Pentapetalae</taxon>
        <taxon>rosids</taxon>
        <taxon>fabids</taxon>
        <taxon>Malpighiales</taxon>
        <taxon>Salicaceae</taxon>
        <taxon>Saliceae</taxon>
        <taxon>Populus</taxon>
    </lineage>
</organism>
<sequence length="110" mass="12210">MKSKVDGFLQREPSTFTRVLAAPLCSLCALCRSLSSYFSRVNHRSSHAPLCSVFERALPFSGTILAVHLHTPYTSWESHFPPPSISIENRNRKGLDLEIEVGVGVRGLNI</sequence>
<proteinExistence type="predicted"/>
<evidence type="ECO:0000313" key="1">
    <source>
        <dbReference type="EMBL" id="KAJ6999904.1"/>
    </source>
</evidence>
<keyword evidence="2" id="KW-1185">Reference proteome</keyword>
<dbReference type="AlphaFoldDB" id="A0AAD6W6K8"/>
<gene>
    <name evidence="1" type="ORF">NC653_010608</name>
</gene>
<comment type="caution">
    <text evidence="1">The sequence shown here is derived from an EMBL/GenBank/DDBJ whole genome shotgun (WGS) entry which is preliminary data.</text>
</comment>
<dbReference type="Proteomes" id="UP001164929">
    <property type="component" value="Chromosome 4"/>
</dbReference>
<dbReference type="EMBL" id="JAQIZT010000004">
    <property type="protein sequence ID" value="KAJ6999904.1"/>
    <property type="molecule type" value="Genomic_DNA"/>
</dbReference>
<name>A0AAD6W6K8_9ROSI</name>